<evidence type="ECO:0000256" key="4">
    <source>
        <dbReference type="ARBA" id="ARBA00023136"/>
    </source>
</evidence>
<dbReference type="GO" id="GO:0016020">
    <property type="term" value="C:membrane"/>
    <property type="evidence" value="ECO:0007669"/>
    <property type="project" value="UniProtKB-SubCell"/>
</dbReference>
<dbReference type="EMBL" id="BRPK01000019">
    <property type="protein sequence ID" value="GLB45081.1"/>
    <property type="molecule type" value="Genomic_DNA"/>
</dbReference>
<evidence type="ECO:0000256" key="5">
    <source>
        <dbReference type="SAM" id="MobiDB-lite"/>
    </source>
</evidence>
<dbReference type="InterPro" id="IPR051694">
    <property type="entry name" value="Immunoregulatory_rcpt-like"/>
</dbReference>
<feature type="region of interest" description="Disordered" evidence="5">
    <location>
        <begin position="261"/>
        <end position="304"/>
    </location>
</feature>
<dbReference type="AlphaFoldDB" id="A0A9P3Q0L5"/>
<name>A0A9P3Q0L5_LYOSH</name>
<gene>
    <name evidence="7" type="ORF">LshimejAT787_1901590</name>
</gene>
<feature type="region of interest" description="Disordered" evidence="5">
    <location>
        <begin position="333"/>
        <end position="395"/>
    </location>
</feature>
<comment type="subcellular location">
    <subcellularLocation>
        <location evidence="1">Membrane</location>
        <topology evidence="1">Single-pass membrane protein</topology>
    </subcellularLocation>
</comment>
<keyword evidence="3 6" id="KW-1133">Transmembrane helix</keyword>
<feature type="region of interest" description="Disordered" evidence="5">
    <location>
        <begin position="197"/>
        <end position="232"/>
    </location>
</feature>
<evidence type="ECO:0000256" key="6">
    <source>
        <dbReference type="SAM" id="Phobius"/>
    </source>
</evidence>
<comment type="caution">
    <text evidence="7">The sequence shown here is derived from an EMBL/GenBank/DDBJ whole genome shotgun (WGS) entry which is preliminary data.</text>
</comment>
<evidence type="ECO:0000256" key="2">
    <source>
        <dbReference type="ARBA" id="ARBA00022692"/>
    </source>
</evidence>
<feature type="compositionally biased region" description="Basic and acidic residues" evidence="5">
    <location>
        <begin position="368"/>
        <end position="378"/>
    </location>
</feature>
<dbReference type="Proteomes" id="UP001063166">
    <property type="component" value="Unassembled WGS sequence"/>
</dbReference>
<feature type="compositionally biased region" description="Polar residues" evidence="5">
    <location>
        <begin position="12"/>
        <end position="27"/>
    </location>
</feature>
<evidence type="ECO:0000256" key="1">
    <source>
        <dbReference type="ARBA" id="ARBA00004167"/>
    </source>
</evidence>
<evidence type="ECO:0000256" key="3">
    <source>
        <dbReference type="ARBA" id="ARBA00022989"/>
    </source>
</evidence>
<sequence>MSQYSHARWSRPSLTRSGNTYTASTRTRSSDENENWAAIPGRRSSLRAPLLVFAQTSCAAAAILEHRASGPGNGGGDSDSDSDSDTSSESCSNGVCTVCNRGVCTTSTQGSKPTSLSASGSGNATKTTAVKTSSTGMNTAHSSGVTTGPPRLSNDAAANKGLSKGGIAGLVVGLAIVAGMLAMMLLKWRAHRRHLRQRPRGSTLPLLNPQPPSNAESLHSDPDGSASGWEMTESGFNRPVVASAASVIAAANLAAIPRNGYPAPQPYKPPNDAAGRSPSPTTDILPFAQSKAGPSGRQDAPLPEIHTHATDTGRLSELSLLPSPHEQASFEPIDAANASSSGTANRQSRALPDVPPSTVHAEMVAFQKELEREDEKTGRPGGRGNAEDPPPGYSA</sequence>
<accession>A0A9P3Q0L5</accession>
<feature type="compositionally biased region" description="Polar residues" evidence="5">
    <location>
        <begin position="106"/>
        <end position="123"/>
    </location>
</feature>
<dbReference type="GO" id="GO:0071944">
    <property type="term" value="C:cell periphery"/>
    <property type="evidence" value="ECO:0007669"/>
    <property type="project" value="UniProtKB-ARBA"/>
</dbReference>
<evidence type="ECO:0000313" key="7">
    <source>
        <dbReference type="EMBL" id="GLB45081.1"/>
    </source>
</evidence>
<proteinExistence type="predicted"/>
<feature type="region of interest" description="Disordered" evidence="5">
    <location>
        <begin position="68"/>
        <end position="92"/>
    </location>
</feature>
<feature type="compositionally biased region" description="Polar residues" evidence="5">
    <location>
        <begin position="136"/>
        <end position="146"/>
    </location>
</feature>
<feature type="region of interest" description="Disordered" evidence="5">
    <location>
        <begin position="1"/>
        <end position="35"/>
    </location>
</feature>
<dbReference type="OrthoDB" id="3068476at2759"/>
<feature type="region of interest" description="Disordered" evidence="5">
    <location>
        <begin position="106"/>
        <end position="152"/>
    </location>
</feature>
<keyword evidence="8" id="KW-1185">Reference proteome</keyword>
<reference evidence="7" key="1">
    <citation type="submission" date="2022-07" db="EMBL/GenBank/DDBJ databases">
        <title>The genome of Lyophyllum shimeji provides insight into the initial evolution of ectomycorrhizal fungal genome.</title>
        <authorList>
            <person name="Kobayashi Y."/>
            <person name="Shibata T."/>
            <person name="Hirakawa H."/>
            <person name="Shigenobu S."/>
            <person name="Nishiyama T."/>
            <person name="Yamada A."/>
            <person name="Hasebe M."/>
            <person name="Kawaguchi M."/>
        </authorList>
    </citation>
    <scope>NUCLEOTIDE SEQUENCE</scope>
    <source>
        <strain evidence="7">AT787</strain>
    </source>
</reference>
<dbReference type="PANTHER" id="PTHR15549">
    <property type="entry name" value="PAIRED IMMUNOGLOBULIN-LIKE TYPE 2 RECEPTOR"/>
    <property type="match status" value="1"/>
</dbReference>
<feature type="compositionally biased region" description="Polar residues" evidence="5">
    <location>
        <begin position="337"/>
        <end position="348"/>
    </location>
</feature>
<feature type="transmembrane region" description="Helical" evidence="6">
    <location>
        <begin position="167"/>
        <end position="186"/>
    </location>
</feature>
<keyword evidence="2 6" id="KW-0812">Transmembrane</keyword>
<feature type="compositionally biased region" description="Low complexity" evidence="5">
    <location>
        <begin position="124"/>
        <end position="135"/>
    </location>
</feature>
<keyword evidence="4 6" id="KW-0472">Membrane</keyword>
<evidence type="ECO:0000313" key="8">
    <source>
        <dbReference type="Proteomes" id="UP001063166"/>
    </source>
</evidence>
<organism evidence="7 8">
    <name type="scientific">Lyophyllum shimeji</name>
    <name type="common">Hon-shimeji</name>
    <name type="synonym">Tricholoma shimeji</name>
    <dbReference type="NCBI Taxonomy" id="47721"/>
    <lineage>
        <taxon>Eukaryota</taxon>
        <taxon>Fungi</taxon>
        <taxon>Dikarya</taxon>
        <taxon>Basidiomycota</taxon>
        <taxon>Agaricomycotina</taxon>
        <taxon>Agaricomycetes</taxon>
        <taxon>Agaricomycetidae</taxon>
        <taxon>Agaricales</taxon>
        <taxon>Tricholomatineae</taxon>
        <taxon>Lyophyllaceae</taxon>
        <taxon>Lyophyllum</taxon>
    </lineage>
</organism>
<protein>
    <submittedName>
        <fullName evidence="7">Uncharacterized protein</fullName>
    </submittedName>
</protein>